<sequence length="428" mass="48655">MSLPSPEDTTGPPFTTTSSPPPISIPFRFKPRRSLSPTTHDAHLHRYSSPADSPISLPTHTNTTTSSRSKRKRSPSPADPSIPDPLPTNTSTSAPSTIKPIRFKRFRGASYRPQYPDVPTAHEPATHHRSPSPSFYRDPFAETPSKPPSQKHHRSRKQHKRRSRHHPRSRPPDEDSPNTNDNTQWGADPDTAFRESLFDAMADDEGAAFWERVYGQPIHTYSSYYHPSSRTSIAEDPDNPQLEKMTEEEYVKYVRGKMYEKSHGYIFEERAKREEARKAARRKQERARKRWDGDVEEALRRGEERRRKGKWEGVWEGYLGAWNGGAGGEKRENGGYAEGIRWPVRSGQRRDVGREEIKKFFECAPQSVGGGGGNVDLVEVLKKERVRWHPDKVQQRAGEGGLDVETTKLVTAVFQIIDRLWSDKKGGG</sequence>
<gene>
    <name evidence="7" type="ORF">OHK93_008199</name>
</gene>
<keyword evidence="4" id="KW-0040">ANK repeat</keyword>
<feature type="compositionally biased region" description="Low complexity" evidence="6">
    <location>
        <begin position="54"/>
        <end position="67"/>
    </location>
</feature>
<dbReference type="PANTHER" id="PTHR15263:SF1">
    <property type="entry name" value="NF-KAPPA-B INHIBITOR-LIKE PROTEIN 1"/>
    <property type="match status" value="1"/>
</dbReference>
<name>A0AA43QM00_9LECA</name>
<feature type="compositionally biased region" description="Basic residues" evidence="6">
    <location>
        <begin position="149"/>
        <end position="169"/>
    </location>
</feature>
<evidence type="ECO:0000256" key="4">
    <source>
        <dbReference type="ARBA" id="ARBA00023043"/>
    </source>
</evidence>
<dbReference type="Proteomes" id="UP001161017">
    <property type="component" value="Unassembled WGS sequence"/>
</dbReference>
<organism evidence="7 8">
    <name type="scientific">Ramalina farinacea</name>
    <dbReference type="NCBI Taxonomy" id="258253"/>
    <lineage>
        <taxon>Eukaryota</taxon>
        <taxon>Fungi</taxon>
        <taxon>Dikarya</taxon>
        <taxon>Ascomycota</taxon>
        <taxon>Pezizomycotina</taxon>
        <taxon>Lecanoromycetes</taxon>
        <taxon>OSLEUM clade</taxon>
        <taxon>Lecanoromycetidae</taxon>
        <taxon>Lecanorales</taxon>
        <taxon>Lecanorineae</taxon>
        <taxon>Ramalinaceae</taxon>
        <taxon>Ramalina</taxon>
    </lineage>
</organism>
<keyword evidence="2" id="KW-0597">Phosphoprotein</keyword>
<evidence type="ECO:0008006" key="9">
    <source>
        <dbReference type="Google" id="ProtNLM"/>
    </source>
</evidence>
<dbReference type="PANTHER" id="PTHR15263">
    <property type="entry name" value="I-KAPPA-B-LIKE PROTEIN IKBL"/>
    <property type="match status" value="1"/>
</dbReference>
<dbReference type="EMBL" id="JAPUFD010000008">
    <property type="protein sequence ID" value="MDI1488922.1"/>
    <property type="molecule type" value="Genomic_DNA"/>
</dbReference>
<dbReference type="GO" id="GO:0005634">
    <property type="term" value="C:nucleus"/>
    <property type="evidence" value="ECO:0007669"/>
    <property type="project" value="UniProtKB-SubCell"/>
</dbReference>
<dbReference type="InterPro" id="IPR038753">
    <property type="entry name" value="NFKBIL1"/>
</dbReference>
<evidence type="ECO:0000256" key="2">
    <source>
        <dbReference type="ARBA" id="ARBA00022553"/>
    </source>
</evidence>
<evidence type="ECO:0000256" key="1">
    <source>
        <dbReference type="ARBA" id="ARBA00004123"/>
    </source>
</evidence>
<evidence type="ECO:0000313" key="7">
    <source>
        <dbReference type="EMBL" id="MDI1488922.1"/>
    </source>
</evidence>
<evidence type="ECO:0000256" key="3">
    <source>
        <dbReference type="ARBA" id="ARBA00022737"/>
    </source>
</evidence>
<keyword evidence="5" id="KW-0539">Nucleus</keyword>
<dbReference type="GO" id="GO:0043124">
    <property type="term" value="P:negative regulation of canonical NF-kappaB signal transduction"/>
    <property type="evidence" value="ECO:0007669"/>
    <property type="project" value="InterPro"/>
</dbReference>
<evidence type="ECO:0000313" key="8">
    <source>
        <dbReference type="Proteomes" id="UP001161017"/>
    </source>
</evidence>
<comment type="subcellular location">
    <subcellularLocation>
        <location evidence="1">Nucleus</location>
    </subcellularLocation>
</comment>
<reference evidence="7" key="1">
    <citation type="journal article" date="2023" name="Genome Biol. Evol.">
        <title>First Whole Genome Sequence and Flow Cytometry Genome Size Data for the Lichen-Forming Fungus Ramalina farinacea (Ascomycota).</title>
        <authorList>
            <person name="Llewellyn T."/>
            <person name="Mian S."/>
            <person name="Hill R."/>
            <person name="Leitch I.J."/>
            <person name="Gaya E."/>
        </authorList>
    </citation>
    <scope>NUCLEOTIDE SEQUENCE</scope>
    <source>
        <strain evidence="7">LIQ254RAFAR</strain>
    </source>
</reference>
<protein>
    <recommendedName>
        <fullName evidence="9">NF-kappa-B inhibitor-like protein 1</fullName>
    </recommendedName>
</protein>
<accession>A0AA43QM00</accession>
<feature type="compositionally biased region" description="Pro residues" evidence="6">
    <location>
        <begin position="77"/>
        <end position="86"/>
    </location>
</feature>
<evidence type="ECO:0000256" key="5">
    <source>
        <dbReference type="ARBA" id="ARBA00023242"/>
    </source>
</evidence>
<feature type="region of interest" description="Disordered" evidence="6">
    <location>
        <begin position="1"/>
        <end position="194"/>
    </location>
</feature>
<comment type="caution">
    <text evidence="7">The sequence shown here is derived from an EMBL/GenBank/DDBJ whole genome shotgun (WGS) entry which is preliminary data.</text>
</comment>
<proteinExistence type="predicted"/>
<keyword evidence="8" id="KW-1185">Reference proteome</keyword>
<keyword evidence="3" id="KW-0677">Repeat</keyword>
<dbReference type="AlphaFoldDB" id="A0AA43QM00"/>
<evidence type="ECO:0000256" key="6">
    <source>
        <dbReference type="SAM" id="MobiDB-lite"/>
    </source>
</evidence>